<protein>
    <submittedName>
        <fullName evidence="3">Tetratricopeptide (TPR) repeat protein</fullName>
    </submittedName>
</protein>
<proteinExistence type="predicted"/>
<feature type="region of interest" description="Disordered" evidence="1">
    <location>
        <begin position="97"/>
        <end position="117"/>
    </location>
</feature>
<dbReference type="CDD" id="cd00093">
    <property type="entry name" value="HTH_XRE"/>
    <property type="match status" value="1"/>
</dbReference>
<evidence type="ECO:0000259" key="2">
    <source>
        <dbReference type="SMART" id="SM00530"/>
    </source>
</evidence>
<dbReference type="Proteomes" id="UP000584374">
    <property type="component" value="Unassembled WGS sequence"/>
</dbReference>
<dbReference type="InterPro" id="IPR011990">
    <property type="entry name" value="TPR-like_helical_dom_sf"/>
</dbReference>
<feature type="domain" description="HTH cro/C1-type" evidence="2">
    <location>
        <begin position="18"/>
        <end position="73"/>
    </location>
</feature>
<evidence type="ECO:0000256" key="1">
    <source>
        <dbReference type="SAM" id="MobiDB-lite"/>
    </source>
</evidence>
<comment type="caution">
    <text evidence="3">The sequence shown here is derived from an EMBL/GenBank/DDBJ whole genome shotgun (WGS) entry which is preliminary data.</text>
</comment>
<dbReference type="EMBL" id="JACHIW010000002">
    <property type="protein sequence ID" value="MBB5159699.1"/>
    <property type="molecule type" value="Genomic_DNA"/>
</dbReference>
<dbReference type="AlphaFoldDB" id="A0A840QK36"/>
<dbReference type="Gene3D" id="1.10.260.40">
    <property type="entry name" value="lambda repressor-like DNA-binding domains"/>
    <property type="match status" value="1"/>
</dbReference>
<dbReference type="RefSeq" id="WP_184732230.1">
    <property type="nucleotide sequence ID" value="NZ_JACHIW010000002.1"/>
</dbReference>
<dbReference type="SUPFAM" id="SSF47413">
    <property type="entry name" value="lambda repressor-like DNA-binding domains"/>
    <property type="match status" value="1"/>
</dbReference>
<accession>A0A840QK36</accession>
<evidence type="ECO:0000313" key="3">
    <source>
        <dbReference type="EMBL" id="MBB5159699.1"/>
    </source>
</evidence>
<dbReference type="InterPro" id="IPR001387">
    <property type="entry name" value="Cro/C1-type_HTH"/>
</dbReference>
<reference evidence="3 4" key="1">
    <citation type="submission" date="2020-08" db="EMBL/GenBank/DDBJ databases">
        <title>Sequencing the genomes of 1000 actinobacteria strains.</title>
        <authorList>
            <person name="Klenk H.-P."/>
        </authorList>
    </citation>
    <scope>NUCLEOTIDE SEQUENCE [LARGE SCALE GENOMIC DNA]</scope>
    <source>
        <strain evidence="3 4">DSM 45584</strain>
    </source>
</reference>
<organism evidence="3 4">
    <name type="scientific">Saccharopolyspora phatthalungensis</name>
    <dbReference type="NCBI Taxonomy" id="664693"/>
    <lineage>
        <taxon>Bacteria</taxon>
        <taxon>Bacillati</taxon>
        <taxon>Actinomycetota</taxon>
        <taxon>Actinomycetes</taxon>
        <taxon>Pseudonocardiales</taxon>
        <taxon>Pseudonocardiaceae</taxon>
        <taxon>Saccharopolyspora</taxon>
    </lineage>
</organism>
<gene>
    <name evidence="3" type="ORF">BJ970_007298</name>
</gene>
<evidence type="ECO:0000313" key="4">
    <source>
        <dbReference type="Proteomes" id="UP000584374"/>
    </source>
</evidence>
<dbReference type="Pfam" id="PF13560">
    <property type="entry name" value="HTH_31"/>
    <property type="match status" value="1"/>
</dbReference>
<dbReference type="SUPFAM" id="SSF48452">
    <property type="entry name" value="TPR-like"/>
    <property type="match status" value="1"/>
</dbReference>
<sequence>MARAPEAITELRRALGAALRRYREASPLDQTAIGKITAYSRTSISHIEAGRQFPGRVFWQTADQALEANGELLAHFDRVVAEAKRVKIAELQGARVGRNGPATQPRFPGAPHDDDWQRDDVNRRELLRLVTVTGSLLAIPALDIDRIRHAAEHPRRLAPVTVDTYERLNAELWTKFAQSRSKRDVLPAAREQLATLHASLHEPQGADVRRRLCALTGDLFQLCGEIFFDGDSYEDAARCYAEAAHVSKEAREFDLWACAMTRHSFIGIYERQYKQASSLLDGATQLAVRGNPSRTTRFWVAAVQAQTQAGFGNLSACQRALDKAEQVADLDAKAPATGWLRFEGSRLDEERGACYVTLRRPDLAEPALNKALLQATSARRRGSVLTDLATVGAQRGDVDQLLMNGAAAMDSARQTASVGYLGRKLGDLREHLVPYLGDRHVRYLDSQIRDVVTTSAPRQ</sequence>
<dbReference type="SMART" id="SM00530">
    <property type="entry name" value="HTH_XRE"/>
    <property type="match status" value="1"/>
</dbReference>
<keyword evidence="4" id="KW-1185">Reference proteome</keyword>
<name>A0A840QK36_9PSEU</name>
<dbReference type="InterPro" id="IPR010982">
    <property type="entry name" value="Lambda_DNA-bd_dom_sf"/>
</dbReference>
<dbReference type="GO" id="GO:0003677">
    <property type="term" value="F:DNA binding"/>
    <property type="evidence" value="ECO:0007669"/>
    <property type="project" value="InterPro"/>
</dbReference>